<accession>A0A7H8TLA1</accession>
<evidence type="ECO:0000313" key="2">
    <source>
        <dbReference type="Proteomes" id="UP000509418"/>
    </source>
</evidence>
<keyword evidence="2" id="KW-1185">Reference proteome</keyword>
<sequence length="99" mass="11384">MTSTGSIHRARRTAARPRAFHTRFALRRYYVIGRCVHGSYQVWYAELAPTDRAERSTRFRELAVEAIDTDAHLVVDNVRARSEQGATKRARRVHEACAK</sequence>
<proteinExistence type="predicted"/>
<dbReference type="Proteomes" id="UP000509418">
    <property type="component" value="Chromosome"/>
</dbReference>
<gene>
    <name evidence="1" type="ORF">HUT05_44725</name>
</gene>
<reference evidence="1 2" key="1">
    <citation type="submission" date="2020-06" db="EMBL/GenBank/DDBJ databases">
        <title>Genome mining for natural products.</title>
        <authorList>
            <person name="Zhang B."/>
            <person name="Shi J."/>
            <person name="Ge H."/>
        </authorList>
    </citation>
    <scope>NUCLEOTIDE SEQUENCE [LARGE SCALE GENOMIC DNA]</scope>
    <source>
        <strain evidence="1 2">NA02069</strain>
    </source>
</reference>
<dbReference type="RefSeq" id="WP_176578462.1">
    <property type="nucleotide sequence ID" value="NZ_CBDRGH010000022.1"/>
</dbReference>
<dbReference type="EMBL" id="CP056041">
    <property type="protein sequence ID" value="QKZ23848.1"/>
    <property type="molecule type" value="Genomic_DNA"/>
</dbReference>
<evidence type="ECO:0000313" key="1">
    <source>
        <dbReference type="EMBL" id="QKZ23848.1"/>
    </source>
</evidence>
<name>A0A7H8TLA1_STRCX</name>
<dbReference type="AlphaFoldDB" id="A0A7H8TLA1"/>
<protein>
    <submittedName>
        <fullName evidence="1">Uncharacterized protein</fullName>
    </submittedName>
</protein>
<organism evidence="1 2">
    <name type="scientific">Streptomyces chartreusis</name>
    <dbReference type="NCBI Taxonomy" id="1969"/>
    <lineage>
        <taxon>Bacteria</taxon>
        <taxon>Bacillati</taxon>
        <taxon>Actinomycetota</taxon>
        <taxon>Actinomycetes</taxon>
        <taxon>Kitasatosporales</taxon>
        <taxon>Streptomycetaceae</taxon>
        <taxon>Streptomyces</taxon>
    </lineage>
</organism>